<accession>A0ABS7XX38</accession>
<dbReference type="PROSITE" id="PS51257">
    <property type="entry name" value="PROKAR_LIPOPROTEIN"/>
    <property type="match status" value="1"/>
</dbReference>
<feature type="domain" description="CusB-like beta-barrel" evidence="1">
    <location>
        <begin position="235"/>
        <end position="301"/>
    </location>
</feature>
<organism evidence="2 3">
    <name type="scientific">Winogradskyella alexanderae</name>
    <dbReference type="NCBI Taxonomy" id="2877123"/>
    <lineage>
        <taxon>Bacteria</taxon>
        <taxon>Pseudomonadati</taxon>
        <taxon>Bacteroidota</taxon>
        <taxon>Flavobacteriia</taxon>
        <taxon>Flavobacteriales</taxon>
        <taxon>Flavobacteriaceae</taxon>
        <taxon>Winogradskyella</taxon>
    </lineage>
</organism>
<dbReference type="EMBL" id="JAIUJR010000008">
    <property type="protein sequence ID" value="MCA0133391.1"/>
    <property type="molecule type" value="Genomic_DNA"/>
</dbReference>
<name>A0ABS7XX38_9FLAO</name>
<proteinExistence type="predicted"/>
<sequence>MRLFYLLVIAILICSCSNSKEHITPTKRSITESVYASITVQPDSLYQVHSIVSGILQQNLVEEGNLVNKEQPILQIINNSPKLNTENNKLAADLAYENYKGEATILNDINNEIIAAELKYKDDSINYFRQLNLWKQNIGSKAQYDSKKLNYQLSLNTLHLLKDKYKRTEHELRVQLQQAENNYKTSLITSEDFTIGSKINGKVYALYKEPGEIVTTVEPLASIGSSDNFVIEMLIDEVDIVNINPKQEVLVTLDAYENNVFEALITKIYPKKDIRNQTFLVEAIFKDPPKKLYPGLSGEANVIIAKHEDVLTIPKSYLVEDNKVSTDNGLIAIEIGLQNIEFIEVISGISEDTKIYKPN</sequence>
<dbReference type="PANTHER" id="PTHR30469:SF33">
    <property type="entry name" value="SLR1207 PROTEIN"/>
    <property type="match status" value="1"/>
</dbReference>
<evidence type="ECO:0000313" key="2">
    <source>
        <dbReference type="EMBL" id="MCA0133391.1"/>
    </source>
</evidence>
<dbReference type="Proteomes" id="UP001198901">
    <property type="component" value="Unassembled WGS sequence"/>
</dbReference>
<gene>
    <name evidence="2" type="ORF">LBU54_12405</name>
</gene>
<keyword evidence="3" id="KW-1185">Reference proteome</keyword>
<evidence type="ECO:0000313" key="3">
    <source>
        <dbReference type="Proteomes" id="UP001198901"/>
    </source>
</evidence>
<comment type="caution">
    <text evidence="2">The sequence shown here is derived from an EMBL/GenBank/DDBJ whole genome shotgun (WGS) entry which is preliminary data.</text>
</comment>
<dbReference type="PANTHER" id="PTHR30469">
    <property type="entry name" value="MULTIDRUG RESISTANCE PROTEIN MDTA"/>
    <property type="match status" value="1"/>
</dbReference>
<dbReference type="InterPro" id="IPR058792">
    <property type="entry name" value="Beta-barrel_RND_2"/>
</dbReference>
<protein>
    <submittedName>
        <fullName evidence="2">Efflux RND transporter periplasmic adaptor subunit</fullName>
    </submittedName>
</protein>
<dbReference type="Gene3D" id="2.40.30.170">
    <property type="match status" value="1"/>
</dbReference>
<dbReference type="Pfam" id="PF25954">
    <property type="entry name" value="Beta-barrel_RND_2"/>
    <property type="match status" value="1"/>
</dbReference>
<reference evidence="3" key="1">
    <citation type="submission" date="2023-07" db="EMBL/GenBank/DDBJ databases">
        <authorList>
            <person name="Yue Y."/>
        </authorList>
    </citation>
    <scope>NUCLEOTIDE SEQUENCE [LARGE SCALE GENOMIC DNA]</scope>
    <source>
        <strain evidence="3">D23</strain>
    </source>
</reference>
<dbReference type="SUPFAM" id="SSF111369">
    <property type="entry name" value="HlyD-like secretion proteins"/>
    <property type="match status" value="1"/>
</dbReference>
<evidence type="ECO:0000259" key="1">
    <source>
        <dbReference type="Pfam" id="PF25954"/>
    </source>
</evidence>
<dbReference type="RefSeq" id="WP_224530231.1">
    <property type="nucleotide sequence ID" value="NZ_JAIUJR010000008.1"/>
</dbReference>